<dbReference type="GO" id="GO:0015297">
    <property type="term" value="F:antiporter activity"/>
    <property type="evidence" value="ECO:0007669"/>
    <property type="project" value="InterPro"/>
</dbReference>
<comment type="subcellular location">
    <subcellularLocation>
        <location evidence="5">Membrane</location>
        <topology evidence="5">Multi-pass membrane protein</topology>
    </subcellularLocation>
    <subcellularLocation>
        <location evidence="4">Plastid</location>
        <location evidence="4">Chloroplast envelope</location>
    </subcellularLocation>
</comment>
<dbReference type="InterPro" id="IPR015424">
    <property type="entry name" value="PyrdxlP-dep_Trfase"/>
</dbReference>
<comment type="cofactor">
    <cofactor evidence="2">
        <name>pyridoxal 5'-phosphate</name>
        <dbReference type="ChEBI" id="CHEBI:597326"/>
    </cofactor>
</comment>
<evidence type="ECO:0000256" key="5">
    <source>
        <dbReference type="ARBA" id="ARBA00004141"/>
    </source>
</evidence>
<evidence type="ECO:0000259" key="16">
    <source>
        <dbReference type="Pfam" id="PF23259"/>
    </source>
</evidence>
<feature type="transmembrane region" description="Helical" evidence="13">
    <location>
        <begin position="689"/>
        <end position="710"/>
    </location>
</feature>
<dbReference type="GO" id="GO:0030170">
    <property type="term" value="F:pyridoxal phosphate binding"/>
    <property type="evidence" value="ECO:0007669"/>
    <property type="project" value="InterPro"/>
</dbReference>
<evidence type="ECO:0000256" key="9">
    <source>
        <dbReference type="ARBA" id="ARBA00022898"/>
    </source>
</evidence>
<dbReference type="InterPro" id="IPR057291">
    <property type="entry name" value="CHX17_2nd"/>
</dbReference>
<feature type="domain" description="Cation/H+ exchanger transmembrane" evidence="14">
    <location>
        <begin position="576"/>
        <end position="952"/>
    </location>
</feature>
<dbReference type="InterPro" id="IPR038770">
    <property type="entry name" value="Na+/solute_symporter_sf"/>
</dbReference>
<feature type="transmembrane region" description="Helical" evidence="13">
    <location>
        <begin position="872"/>
        <end position="894"/>
    </location>
</feature>
<keyword evidence="11 13" id="KW-0472">Membrane</keyword>
<name>A0A8J5KPN4_ZINOF</name>
<dbReference type="InterPro" id="IPR057290">
    <property type="entry name" value="CHX17_C"/>
</dbReference>
<sequence length="1335" mass="146597">MGRLMPGRPTTARRRWLVGGGDNQRVGISSTIDLSECPCEITVLLRGLAKAIGGESARPIDTRLRIGDTSVEALGTYLGLKFTGRVFSRSSAAATVDENAAAAAVLSKMPLFDYTPPPYDGPRMEEILRKRIEFLSPSLFHFYKKPLNIVDGKKQYLFDEDGRRYLDAFGGIATVCCGHCHSDVIEAIINQTKRIQHSTVLYLNNAIADFAEALASKLPGDLKVAFFTNSGTEANELAMMIARLYTDCHDIVSLRNAYHGNAAGTMGATAQSNWKFNVVQSGVHHALNPDQYRGVFGSDGEKYAKDVEEIVDFGTSGRVAGFISEAIQGVGGILELAPGYLPSVYKTIRKAGGICIADEVQSGFARTGSHFWGFEAHGVVPDIVTMAKGIGNGIPIGAVVTTPEIAQVLTRRCYFNTFGGNPVSTAAGHAVLKVLEKEKLQENALIVGSHLKDQLKALQGKHEIIGDVRGRGMMLGVELVTDRLEKTPAKTEILRVMELMKDMGVLVGKGGFYGNVFRITPPLCFSKEDSGGTPEPVCYENGIVNSKGWFLGDKPLNYSVPLILLDISLIFLLSNAIHFVLKRLGQSRFVAELLAGIILGPSMIGRSRAFRDELFKDWARVILDTISITSVVMFIFTVGVKTDLTLLRKPGRRSLAIAAAGTILPFLLCLVMFFACRRYFPNDVTQDSLLYFLASRLSLSSFPVLATALDELQLLNSELGRIVMSASLITDVTDWIVSALASAIVMITRAGHSGAAIGIIGSLIFGILFVMCVVRPAVMWVSRRTPIGELLLEWQFLTMLLTVLVISVATQVLGFNAILGPLLLGLAIPGGMPFGQTLTQRLEPVCMGLFLPIFNVLAGYRTDLNDLKDVSSWGLIEMVVVLCVIGKLVGAAAASRYFGMSTVDSISVGLMLNVKGIIEVAAFNTYAWGDIQIASVEHFSMLIISILVVTAIVMPLIKYLYDPKTHYVARKPRTLQYANAKPNSHLRIMICVHSDENVAPILDLWTICHVTVEFPVTLTVLHLNEIAGHNLPVLRAYKPSHHSAPITPSDHIMNAFRYFEQKNMEPGATTLHPYVAIAPYATLFNDVCYLALQRNAHFLLLPFHKINDGTQQKVNYGHQSLNRNVFAYAPCTVVIFIDRNLAGATCANTNHLLNRLVVYFLGGEDDREALALALRFCYNPNLQLTVVRFLLLSPGRDEAVDKKSMDKEERLDEETMERFRELCRSQERMQYLEEHVVDGEGTAAVIRAMSEKFDLLFVGRRKGLDSELTKGLTEWCKECPELGILGDMLATSEFTEKVSVLVVQQQKGYKGDGGGQTESSKKRREKKLAGVTVER</sequence>
<evidence type="ECO:0000256" key="4">
    <source>
        <dbReference type="ARBA" id="ARBA00004119"/>
    </source>
</evidence>
<dbReference type="PANTHER" id="PTHR45688">
    <property type="match status" value="1"/>
</dbReference>
<evidence type="ECO:0000259" key="15">
    <source>
        <dbReference type="Pfam" id="PF23256"/>
    </source>
</evidence>
<feature type="transmembrane region" description="Helical" evidence="13">
    <location>
        <begin position="790"/>
        <end position="809"/>
    </location>
</feature>
<accession>A0A8J5KPN4</accession>
<evidence type="ECO:0000256" key="7">
    <source>
        <dbReference type="ARBA" id="ARBA00013049"/>
    </source>
</evidence>
<feature type="transmembrane region" description="Helical" evidence="13">
    <location>
        <begin position="753"/>
        <end position="778"/>
    </location>
</feature>
<dbReference type="Gene3D" id="1.20.1530.20">
    <property type="match status" value="1"/>
</dbReference>
<dbReference type="SUPFAM" id="SSF53383">
    <property type="entry name" value="PLP-dependent transferases"/>
    <property type="match status" value="1"/>
</dbReference>
<dbReference type="EC" id="2.6.1.44" evidence="7"/>
<evidence type="ECO:0000256" key="12">
    <source>
        <dbReference type="SAM" id="MobiDB-lite"/>
    </source>
</evidence>
<dbReference type="GO" id="GO:0016020">
    <property type="term" value="C:membrane"/>
    <property type="evidence" value="ECO:0007669"/>
    <property type="project" value="UniProtKB-SubCell"/>
</dbReference>
<dbReference type="GO" id="GO:1902600">
    <property type="term" value="P:proton transmembrane transport"/>
    <property type="evidence" value="ECO:0007669"/>
    <property type="project" value="InterPro"/>
</dbReference>
<feature type="transmembrane region" description="Helical" evidence="13">
    <location>
        <begin position="558"/>
        <end position="577"/>
    </location>
</feature>
<dbReference type="GO" id="GO:0005739">
    <property type="term" value="C:mitochondrion"/>
    <property type="evidence" value="ECO:0007669"/>
    <property type="project" value="TreeGrafter"/>
</dbReference>
<keyword evidence="9" id="KW-0663">Pyridoxal phosphate</keyword>
<comment type="catalytic activity">
    <reaction evidence="1">
        <text>glyoxylate + L-alanine = glycine + pyruvate</text>
        <dbReference type="Rhea" id="RHEA:24248"/>
        <dbReference type="ChEBI" id="CHEBI:15361"/>
        <dbReference type="ChEBI" id="CHEBI:36655"/>
        <dbReference type="ChEBI" id="CHEBI:57305"/>
        <dbReference type="ChEBI" id="CHEBI:57972"/>
        <dbReference type="EC" id="2.6.1.44"/>
    </reaction>
</comment>
<evidence type="ECO:0000256" key="1">
    <source>
        <dbReference type="ARBA" id="ARBA00001781"/>
    </source>
</evidence>
<dbReference type="InterPro" id="IPR005814">
    <property type="entry name" value="Aminotrans_3"/>
</dbReference>
<dbReference type="InterPro" id="IPR049704">
    <property type="entry name" value="Aminotrans_3_PPA_site"/>
</dbReference>
<dbReference type="Proteomes" id="UP000734854">
    <property type="component" value="Unassembled WGS sequence"/>
</dbReference>
<proteinExistence type="inferred from homology"/>
<evidence type="ECO:0000256" key="8">
    <source>
        <dbReference type="ARBA" id="ARBA00022692"/>
    </source>
</evidence>
<evidence type="ECO:0000313" key="17">
    <source>
        <dbReference type="EMBL" id="KAG6484565.1"/>
    </source>
</evidence>
<dbReference type="GO" id="GO:0008453">
    <property type="term" value="F:alanine-glyoxylate transaminase activity"/>
    <property type="evidence" value="ECO:0007669"/>
    <property type="project" value="UniProtKB-EC"/>
</dbReference>
<keyword evidence="10 13" id="KW-1133">Transmembrane helix</keyword>
<dbReference type="GO" id="GO:0009941">
    <property type="term" value="C:chloroplast envelope"/>
    <property type="evidence" value="ECO:0007669"/>
    <property type="project" value="UniProtKB-SubCell"/>
</dbReference>
<keyword evidence="8 13" id="KW-0812">Transmembrane</keyword>
<keyword evidence="18" id="KW-1185">Reference proteome</keyword>
<evidence type="ECO:0000259" key="14">
    <source>
        <dbReference type="Pfam" id="PF00999"/>
    </source>
</evidence>
<evidence type="ECO:0000256" key="13">
    <source>
        <dbReference type="SAM" id="Phobius"/>
    </source>
</evidence>
<feature type="transmembrane region" description="Helical" evidence="13">
    <location>
        <begin position="906"/>
        <end position="927"/>
    </location>
</feature>
<comment type="caution">
    <text evidence="17">The sequence shown here is derived from an EMBL/GenBank/DDBJ whole genome shotgun (WGS) entry which is preliminary data.</text>
</comment>
<feature type="domain" description="Cation/H(+) antiporter central" evidence="15">
    <location>
        <begin position="1071"/>
        <end position="1145"/>
    </location>
</feature>
<dbReference type="Gene3D" id="3.90.1150.10">
    <property type="entry name" value="Aspartate Aminotransferase, domain 1"/>
    <property type="match status" value="1"/>
</dbReference>
<dbReference type="EMBL" id="JACMSC010000015">
    <property type="protein sequence ID" value="KAG6484565.1"/>
    <property type="molecule type" value="Genomic_DNA"/>
</dbReference>
<dbReference type="PANTHER" id="PTHR45688:SF13">
    <property type="entry name" value="ALANINE--GLYOXYLATE AMINOTRANSFERASE 2-LIKE"/>
    <property type="match status" value="1"/>
</dbReference>
<dbReference type="PROSITE" id="PS00600">
    <property type="entry name" value="AA_TRANSFER_CLASS_3"/>
    <property type="match status" value="1"/>
</dbReference>
<evidence type="ECO:0000313" key="18">
    <source>
        <dbReference type="Proteomes" id="UP000734854"/>
    </source>
</evidence>
<feature type="transmembrane region" description="Helical" evidence="13">
    <location>
        <begin position="621"/>
        <end position="642"/>
    </location>
</feature>
<gene>
    <name evidence="17" type="ORF">ZIOFF_053085</name>
</gene>
<feature type="transmembrane region" description="Helical" evidence="13">
    <location>
        <begin position="722"/>
        <end position="747"/>
    </location>
</feature>
<dbReference type="Pfam" id="PF23256">
    <property type="entry name" value="CHX17_2nd"/>
    <property type="match status" value="1"/>
</dbReference>
<dbReference type="CDD" id="cd00610">
    <property type="entry name" value="OAT_like"/>
    <property type="match status" value="1"/>
</dbReference>
<dbReference type="Pfam" id="PF00999">
    <property type="entry name" value="Na_H_Exchanger"/>
    <property type="match status" value="1"/>
</dbReference>
<dbReference type="Gene3D" id="3.40.50.12370">
    <property type="match status" value="1"/>
</dbReference>
<evidence type="ECO:0000256" key="10">
    <source>
        <dbReference type="ARBA" id="ARBA00022989"/>
    </source>
</evidence>
<evidence type="ECO:0000256" key="11">
    <source>
        <dbReference type="ARBA" id="ARBA00023136"/>
    </source>
</evidence>
<protein>
    <recommendedName>
        <fullName evidence="7">alanine--glyoxylate transaminase</fullName>
        <ecNumber evidence="7">2.6.1.44</ecNumber>
    </recommendedName>
</protein>
<dbReference type="InterPro" id="IPR015421">
    <property type="entry name" value="PyrdxlP-dep_Trfase_major"/>
</dbReference>
<dbReference type="FunFam" id="3.40.640.10:FF:000004">
    <property type="entry name" value="Acetylornithine aminotransferase"/>
    <property type="match status" value="1"/>
</dbReference>
<dbReference type="Pfam" id="PF00202">
    <property type="entry name" value="Aminotran_3"/>
    <property type="match status" value="1"/>
</dbReference>
<evidence type="ECO:0000256" key="6">
    <source>
        <dbReference type="ARBA" id="ARBA00008954"/>
    </source>
</evidence>
<feature type="transmembrane region" description="Helical" evidence="13">
    <location>
        <begin position="939"/>
        <end position="961"/>
    </location>
</feature>
<dbReference type="Gene3D" id="3.40.640.10">
    <property type="entry name" value="Type I PLP-dependent aspartate aminotransferase-like (Major domain)"/>
    <property type="match status" value="1"/>
</dbReference>
<dbReference type="Pfam" id="PF23259">
    <property type="entry name" value="CHX17_C"/>
    <property type="match status" value="1"/>
</dbReference>
<feature type="transmembrane region" description="Helical" evidence="13">
    <location>
        <begin position="815"/>
        <end position="835"/>
    </location>
</feature>
<evidence type="ECO:0000256" key="2">
    <source>
        <dbReference type="ARBA" id="ARBA00001933"/>
    </source>
</evidence>
<feature type="region of interest" description="Disordered" evidence="12">
    <location>
        <begin position="1307"/>
        <end position="1335"/>
    </location>
</feature>
<evidence type="ECO:0000256" key="3">
    <source>
        <dbReference type="ARBA" id="ARBA00003198"/>
    </source>
</evidence>
<reference evidence="17 18" key="1">
    <citation type="submission" date="2020-08" db="EMBL/GenBank/DDBJ databases">
        <title>Plant Genome Project.</title>
        <authorList>
            <person name="Zhang R.-G."/>
        </authorList>
    </citation>
    <scope>NUCLEOTIDE SEQUENCE [LARGE SCALE GENOMIC DNA]</scope>
    <source>
        <tissue evidence="17">Rhizome</tissue>
    </source>
</reference>
<dbReference type="InterPro" id="IPR006153">
    <property type="entry name" value="Cation/H_exchanger_TM"/>
</dbReference>
<comment type="similarity">
    <text evidence="6">Belongs to the class-III pyridoxal-phosphate-dependent aminotransferase family.</text>
</comment>
<feature type="domain" description="Cation/H(+) antiporter C-terminal" evidence="16">
    <location>
        <begin position="1157"/>
        <end position="1308"/>
    </location>
</feature>
<dbReference type="InterPro" id="IPR015422">
    <property type="entry name" value="PyrdxlP-dep_Trfase_small"/>
</dbReference>
<comment type="function">
    <text evidence="3">May function as sodium-coupled metabolite transporter across the chloroplast envelope.</text>
</comment>
<feature type="transmembrane region" description="Helical" evidence="13">
    <location>
        <begin position="654"/>
        <end position="674"/>
    </location>
</feature>
<organism evidence="17 18">
    <name type="scientific">Zingiber officinale</name>
    <name type="common">Ginger</name>
    <name type="synonym">Amomum zingiber</name>
    <dbReference type="NCBI Taxonomy" id="94328"/>
    <lineage>
        <taxon>Eukaryota</taxon>
        <taxon>Viridiplantae</taxon>
        <taxon>Streptophyta</taxon>
        <taxon>Embryophyta</taxon>
        <taxon>Tracheophyta</taxon>
        <taxon>Spermatophyta</taxon>
        <taxon>Magnoliopsida</taxon>
        <taxon>Liliopsida</taxon>
        <taxon>Zingiberales</taxon>
        <taxon>Zingiberaceae</taxon>
        <taxon>Zingiber</taxon>
    </lineage>
</organism>